<comment type="caution">
    <text evidence="1">The sequence shown here is derived from an EMBL/GenBank/DDBJ whole genome shotgun (WGS) entry which is preliminary data.</text>
</comment>
<organism evidence="1">
    <name type="scientific">bioreactor metagenome</name>
    <dbReference type="NCBI Taxonomy" id="1076179"/>
    <lineage>
        <taxon>unclassified sequences</taxon>
        <taxon>metagenomes</taxon>
        <taxon>ecological metagenomes</taxon>
    </lineage>
</organism>
<sequence>MPVAAAELVGNVRERFVKIPALRALQNVPAEPLFERLKNGRRHVRNARFQLFHKTRANAQHERQIRAEYGSVPL</sequence>
<evidence type="ECO:0000313" key="1">
    <source>
        <dbReference type="EMBL" id="MPM50986.1"/>
    </source>
</evidence>
<gene>
    <name evidence="1" type="ORF">SDC9_97732</name>
</gene>
<dbReference type="AlphaFoldDB" id="A0A645ADE7"/>
<dbReference type="EMBL" id="VSSQ01013211">
    <property type="protein sequence ID" value="MPM50986.1"/>
    <property type="molecule type" value="Genomic_DNA"/>
</dbReference>
<protein>
    <submittedName>
        <fullName evidence="1">Uncharacterized protein</fullName>
    </submittedName>
</protein>
<accession>A0A645ADE7</accession>
<reference evidence="1" key="1">
    <citation type="submission" date="2019-08" db="EMBL/GenBank/DDBJ databases">
        <authorList>
            <person name="Kucharzyk K."/>
            <person name="Murdoch R.W."/>
            <person name="Higgins S."/>
            <person name="Loffler F."/>
        </authorList>
    </citation>
    <scope>NUCLEOTIDE SEQUENCE</scope>
</reference>
<proteinExistence type="predicted"/>
<name>A0A645ADE7_9ZZZZ</name>